<evidence type="ECO:0000313" key="3">
    <source>
        <dbReference type="Proteomes" id="UP000663088"/>
    </source>
</evidence>
<dbReference type="Pfam" id="PF07876">
    <property type="entry name" value="Dabb"/>
    <property type="match status" value="1"/>
</dbReference>
<keyword evidence="3" id="KW-1185">Reference proteome</keyword>
<evidence type="ECO:0000259" key="1">
    <source>
        <dbReference type="PROSITE" id="PS51502"/>
    </source>
</evidence>
<feature type="domain" description="Stress-response A/B barrel" evidence="1">
    <location>
        <begin position="2"/>
        <end position="94"/>
    </location>
</feature>
<protein>
    <submittedName>
        <fullName evidence="2">Dabb family protein</fullName>
    </submittedName>
</protein>
<dbReference type="Proteomes" id="UP000663088">
    <property type="component" value="Chromosome"/>
</dbReference>
<sequence>MIHHICLLSSPKAASPEQIDKLMIETRLRLLKIPEVMNLRVGKSINSNNSYFFFFSFDVDSLEKLELVKQTPHYYQFEKQVLSSLSALKTEYDFEMEPKKETD</sequence>
<dbReference type="PROSITE" id="PS51502">
    <property type="entry name" value="S_R_A_B_BARREL"/>
    <property type="match status" value="1"/>
</dbReference>
<dbReference type="Gene3D" id="3.30.70.100">
    <property type="match status" value="1"/>
</dbReference>
<reference evidence="2 3" key="1">
    <citation type="submission" date="2020-12" db="EMBL/GenBank/DDBJ databases">
        <authorList>
            <person name="Awala S.I."/>
            <person name="Gwak J.-H."/>
            <person name="Kim S.-J."/>
            <person name="Rhee S.-K."/>
        </authorList>
    </citation>
    <scope>NUCLEOTIDE SEQUENCE [LARGE SCALE GENOMIC DNA]</scope>
    <source>
        <strain evidence="2 3">IT5</strain>
    </source>
</reference>
<dbReference type="InterPro" id="IPR011008">
    <property type="entry name" value="Dimeric_a/b-barrel"/>
</dbReference>
<proteinExistence type="predicted"/>
<dbReference type="InterPro" id="IPR013097">
    <property type="entry name" value="Dabb"/>
</dbReference>
<dbReference type="RefSeq" id="WP_206846790.1">
    <property type="nucleotide sequence ID" value="NZ_CP065956.1"/>
</dbReference>
<evidence type="ECO:0000313" key="2">
    <source>
        <dbReference type="EMBL" id="QSR86728.1"/>
    </source>
</evidence>
<gene>
    <name evidence="2" type="ORF">EM20IM_09715</name>
</gene>
<dbReference type="SUPFAM" id="SSF54909">
    <property type="entry name" value="Dimeric alpha+beta barrel"/>
    <property type="match status" value="1"/>
</dbReference>
<organism evidence="2 3">
    <name type="scientific">Candidatus Methylacidiphilum infernorum</name>
    <dbReference type="NCBI Taxonomy" id="511746"/>
    <lineage>
        <taxon>Bacteria</taxon>
        <taxon>Pseudomonadati</taxon>
        <taxon>Verrucomicrobiota</taxon>
        <taxon>Methylacidiphilae</taxon>
        <taxon>Methylacidiphilales</taxon>
        <taxon>Methylacidiphilaceae</taxon>
        <taxon>Methylacidiphilum (ex Ratnadevi et al. 2023)</taxon>
    </lineage>
</organism>
<dbReference type="EMBL" id="CP065956">
    <property type="protein sequence ID" value="QSR86728.1"/>
    <property type="molecule type" value="Genomic_DNA"/>
</dbReference>
<accession>A0ABX7PVH7</accession>
<name>A0ABX7PVH7_9BACT</name>